<sequence length="490" mass="55298">MDNVNITAPEHPIICRPDKSGWGLFALLALVYLGPTIALVIIQWRTPASQIGVRFLFVVVLAAFTIWAYWMLHARVEATVQGLRWRGFGGWKFAAWRDVQDYYFLQLKKDQKTYVVETSIGKLRITSFYVWSEAMENAITQHTVHTSVHAWGQLGCRSEDVPALRFYYSVREVRRNMAFMTFLVAALLLLTAPMCVSSFHSSLQSLGWWWAIAEGTIELIVFGAPLACGLLLIPTGWRALKVADQHIETSAEGIVFTDGAQRIEARWEEIVRYGVPRDTLKSTFTSPFYIHTDAGAFSFTPHLHDYALLCHIVRHWAPESASEWNNNERMEALGGDATLWTGGFPGVGERIYHYKTRTNRAFLWALACFTATPFGVRVLERSLGVPPPPLDAGTECVLAALCLGTGWAAWRYQAARIGIDNHGVTEQSAFGTRRLTWEEIRHCASGEWVVTLQGDNGAIRFWQTISYGDELMAEIKQRAVNSTLTDWKEK</sequence>
<keyword evidence="2" id="KW-1185">Reference proteome</keyword>
<protein>
    <submittedName>
        <fullName evidence="1">Uncharacterized protein</fullName>
    </submittedName>
</protein>
<reference evidence="1 2" key="1">
    <citation type="journal article" date="2019" name="Int. J. Syst. Evol. Microbiol.">
        <title>Capsulimonas corticalis gen. nov., sp. nov., an aerobic capsulated bacterium, of a novel bacterial order, Capsulimonadales ord. nov., of the class Armatimonadia of the phylum Armatimonadetes.</title>
        <authorList>
            <person name="Li J."/>
            <person name="Kudo C."/>
            <person name="Tonouchi A."/>
        </authorList>
    </citation>
    <scope>NUCLEOTIDE SEQUENCE [LARGE SCALE GENOMIC DNA]</scope>
    <source>
        <strain evidence="1 2">AX-7</strain>
    </source>
</reference>
<name>A0A402CU68_9BACT</name>
<accession>A0A402CU68</accession>
<organism evidence="1 2">
    <name type="scientific">Capsulimonas corticalis</name>
    <dbReference type="NCBI Taxonomy" id="2219043"/>
    <lineage>
        <taxon>Bacteria</taxon>
        <taxon>Bacillati</taxon>
        <taxon>Armatimonadota</taxon>
        <taxon>Armatimonadia</taxon>
        <taxon>Capsulimonadales</taxon>
        <taxon>Capsulimonadaceae</taxon>
        <taxon>Capsulimonas</taxon>
    </lineage>
</organism>
<proteinExistence type="predicted"/>
<dbReference type="Proteomes" id="UP000287394">
    <property type="component" value="Chromosome"/>
</dbReference>
<dbReference type="KEGG" id="ccot:CCAX7_009200"/>
<dbReference type="AlphaFoldDB" id="A0A402CU68"/>
<dbReference type="EMBL" id="AP025739">
    <property type="protein sequence ID" value="BDI28869.1"/>
    <property type="molecule type" value="Genomic_DNA"/>
</dbReference>
<gene>
    <name evidence="1" type="ORF">CCAX7_009200</name>
</gene>
<evidence type="ECO:0000313" key="1">
    <source>
        <dbReference type="EMBL" id="BDI28869.1"/>
    </source>
</evidence>
<evidence type="ECO:0000313" key="2">
    <source>
        <dbReference type="Proteomes" id="UP000287394"/>
    </source>
</evidence>